<dbReference type="NCBIfam" id="TIGR02072">
    <property type="entry name" value="BioC"/>
    <property type="match status" value="1"/>
</dbReference>
<evidence type="ECO:0000256" key="1">
    <source>
        <dbReference type="ARBA" id="ARBA00000852"/>
    </source>
</evidence>
<dbReference type="EMBL" id="QFWT01000003">
    <property type="protein sequence ID" value="PWI34198.1"/>
    <property type="molecule type" value="Genomic_DNA"/>
</dbReference>
<keyword evidence="6 8" id="KW-0949">S-adenosyl-L-methionine</keyword>
<dbReference type="OrthoDB" id="9760689at2"/>
<dbReference type="Gene3D" id="3.40.50.150">
    <property type="entry name" value="Vaccinia Virus protein VP39"/>
    <property type="match status" value="1"/>
</dbReference>
<dbReference type="GO" id="GO:0102130">
    <property type="term" value="F:malonyl-CoA methyltransferase activity"/>
    <property type="evidence" value="ECO:0007669"/>
    <property type="project" value="UniProtKB-EC"/>
</dbReference>
<dbReference type="GO" id="GO:0008757">
    <property type="term" value="F:S-adenosylmethionine-dependent methyltransferase activity"/>
    <property type="evidence" value="ECO:0007669"/>
    <property type="project" value="InterPro"/>
</dbReference>
<dbReference type="HAMAP" id="MF_00835">
    <property type="entry name" value="BioC"/>
    <property type="match status" value="1"/>
</dbReference>
<dbReference type="InterPro" id="IPR011814">
    <property type="entry name" value="BioC"/>
</dbReference>
<comment type="function">
    <text evidence="8">Converts the free carboxyl group of a malonyl-thioester to its methyl ester by transfer of a methyl group from S-adenosyl-L-methionine (SAM). It allows to synthesize pimeloyl-ACP via the fatty acid synthetic pathway.</text>
</comment>
<dbReference type="GO" id="GO:0009102">
    <property type="term" value="P:biotin biosynthetic process"/>
    <property type="evidence" value="ECO:0007669"/>
    <property type="project" value="UniProtKB-UniRule"/>
</dbReference>
<comment type="similarity">
    <text evidence="8">Belongs to the methyltransferase superfamily.</text>
</comment>
<dbReference type="SUPFAM" id="SSF53335">
    <property type="entry name" value="S-adenosyl-L-methionine-dependent methyltransferases"/>
    <property type="match status" value="1"/>
</dbReference>
<evidence type="ECO:0000256" key="4">
    <source>
        <dbReference type="ARBA" id="ARBA00022603"/>
    </source>
</evidence>
<comment type="pathway">
    <text evidence="2 8">Cofactor biosynthesis; biotin biosynthesis.</text>
</comment>
<comment type="catalytic activity">
    <reaction evidence="1 8">
        <text>malonyl-[ACP] + S-adenosyl-L-methionine = malonyl-[ACP] methyl ester + S-adenosyl-L-homocysteine</text>
        <dbReference type="Rhea" id="RHEA:17105"/>
        <dbReference type="Rhea" id="RHEA-COMP:9623"/>
        <dbReference type="Rhea" id="RHEA-COMP:9954"/>
        <dbReference type="ChEBI" id="CHEBI:57856"/>
        <dbReference type="ChEBI" id="CHEBI:59789"/>
        <dbReference type="ChEBI" id="CHEBI:78449"/>
        <dbReference type="ChEBI" id="CHEBI:78845"/>
        <dbReference type="EC" id="2.1.1.197"/>
    </reaction>
</comment>
<dbReference type="Pfam" id="PF08241">
    <property type="entry name" value="Methyltransf_11"/>
    <property type="match status" value="1"/>
</dbReference>
<dbReference type="AlphaFoldDB" id="A0A2U3BBP4"/>
<evidence type="ECO:0000256" key="6">
    <source>
        <dbReference type="ARBA" id="ARBA00022691"/>
    </source>
</evidence>
<name>A0A2U3BBP4_9VIBR</name>
<organism evidence="10 11">
    <name type="scientific">Vibrio albus</name>
    <dbReference type="NCBI Taxonomy" id="2200953"/>
    <lineage>
        <taxon>Bacteria</taxon>
        <taxon>Pseudomonadati</taxon>
        <taxon>Pseudomonadota</taxon>
        <taxon>Gammaproteobacteria</taxon>
        <taxon>Vibrionales</taxon>
        <taxon>Vibrionaceae</taxon>
        <taxon>Vibrio</taxon>
    </lineage>
</organism>
<comment type="caution">
    <text evidence="10">The sequence shown here is derived from an EMBL/GenBank/DDBJ whole genome shotgun (WGS) entry which is preliminary data.</text>
</comment>
<feature type="domain" description="Methyltransferase type 11" evidence="9">
    <location>
        <begin position="58"/>
        <end position="151"/>
    </location>
</feature>
<evidence type="ECO:0000256" key="3">
    <source>
        <dbReference type="ARBA" id="ARBA00012327"/>
    </source>
</evidence>
<evidence type="ECO:0000256" key="5">
    <source>
        <dbReference type="ARBA" id="ARBA00022679"/>
    </source>
</evidence>
<keyword evidence="11" id="KW-1185">Reference proteome</keyword>
<dbReference type="InterPro" id="IPR050602">
    <property type="entry name" value="Malonyl-ACP_OMT"/>
</dbReference>
<sequence>MNVGVVTHHSSLADEKTAIAEAFGRAAQHYDQHAQFQRDVGNMLLVSMPQDLSGYKVLDIGCGTGYFSRLLAERGAIVTAADLSCDMLKQAEARCKDKVVNYQQADAENLPFSDDSFDFVFSSLALQWCEDLAVPLKELKRVTRGGGKIFFSTLMDGSLVELKQAWAKIDTHQHVNQFLTRKEIKIALAQSGNEQHHLDLRPIKLWYSSSFDLMRDLKGIGANHVSGRSHGLTGRRALLKVEHEYQCFKNKKGLLPATYQVCLGAIEL</sequence>
<dbReference type="PANTHER" id="PTHR13090">
    <property type="entry name" value="ARGININE-HYDROXYLASE NDUFAF5, MITOCHONDRIAL"/>
    <property type="match status" value="1"/>
</dbReference>
<evidence type="ECO:0000256" key="8">
    <source>
        <dbReference type="HAMAP-Rule" id="MF_00835"/>
    </source>
</evidence>
<dbReference type="InterPro" id="IPR029063">
    <property type="entry name" value="SAM-dependent_MTases_sf"/>
</dbReference>
<keyword evidence="7 8" id="KW-0093">Biotin biosynthesis</keyword>
<dbReference type="GO" id="GO:0032259">
    <property type="term" value="P:methylation"/>
    <property type="evidence" value="ECO:0007669"/>
    <property type="project" value="UniProtKB-KW"/>
</dbReference>
<keyword evidence="5 8" id="KW-0808">Transferase</keyword>
<evidence type="ECO:0000313" key="11">
    <source>
        <dbReference type="Proteomes" id="UP000245362"/>
    </source>
</evidence>
<dbReference type="EC" id="2.1.1.197" evidence="3 8"/>
<accession>A0A2U3BBP4</accession>
<dbReference type="InterPro" id="IPR013216">
    <property type="entry name" value="Methyltransf_11"/>
</dbReference>
<protein>
    <recommendedName>
        <fullName evidence="3 8">Malonyl-[acyl-carrier protein] O-methyltransferase</fullName>
        <shortName evidence="8">Malonyl-ACP O-methyltransferase</shortName>
        <ecNumber evidence="3 8">2.1.1.197</ecNumber>
    </recommendedName>
    <alternativeName>
        <fullName evidence="8">Biotin synthesis protein BioC</fullName>
    </alternativeName>
</protein>
<evidence type="ECO:0000256" key="7">
    <source>
        <dbReference type="ARBA" id="ARBA00022756"/>
    </source>
</evidence>
<dbReference type="CDD" id="cd02440">
    <property type="entry name" value="AdoMet_MTases"/>
    <property type="match status" value="1"/>
</dbReference>
<evidence type="ECO:0000256" key="2">
    <source>
        <dbReference type="ARBA" id="ARBA00004746"/>
    </source>
</evidence>
<evidence type="ECO:0000259" key="9">
    <source>
        <dbReference type="Pfam" id="PF08241"/>
    </source>
</evidence>
<dbReference type="UniPathway" id="UPA00078"/>
<dbReference type="PANTHER" id="PTHR13090:SF1">
    <property type="entry name" value="ARGININE-HYDROXYLASE NDUFAF5, MITOCHONDRIAL"/>
    <property type="match status" value="1"/>
</dbReference>
<dbReference type="Proteomes" id="UP000245362">
    <property type="component" value="Unassembled WGS sequence"/>
</dbReference>
<keyword evidence="4 8" id="KW-0489">Methyltransferase</keyword>
<gene>
    <name evidence="8 10" type="primary">bioC</name>
    <name evidence="10" type="ORF">DI392_06820</name>
</gene>
<dbReference type="GO" id="GO:0010340">
    <property type="term" value="F:carboxyl-O-methyltransferase activity"/>
    <property type="evidence" value="ECO:0007669"/>
    <property type="project" value="UniProtKB-UniRule"/>
</dbReference>
<evidence type="ECO:0000313" key="10">
    <source>
        <dbReference type="EMBL" id="PWI34198.1"/>
    </source>
</evidence>
<proteinExistence type="inferred from homology"/>
<reference evidence="10 11" key="1">
    <citation type="submission" date="2018-05" db="EMBL/GenBank/DDBJ databases">
        <title>Vibrio limimaris sp. nov., isolated from marine sediment.</title>
        <authorList>
            <person name="Li C.-M."/>
        </authorList>
    </citation>
    <scope>NUCLEOTIDE SEQUENCE [LARGE SCALE GENOMIC DNA]</scope>
    <source>
        <strain evidence="10 11">E4404</strain>
    </source>
</reference>